<feature type="domain" description="Major facilitator superfamily (MFS) profile" evidence="5">
    <location>
        <begin position="267"/>
        <end position="463"/>
    </location>
</feature>
<evidence type="ECO:0000313" key="6">
    <source>
        <dbReference type="EMBL" id="GAT35445.1"/>
    </source>
</evidence>
<dbReference type="InParanoid" id="A0A146GD13"/>
<gene>
    <name evidence="6" type="ORF">TSACC_3511</name>
</gene>
<organism evidence="6 7">
    <name type="scientific">Terrimicrobium sacchariphilum</name>
    <dbReference type="NCBI Taxonomy" id="690879"/>
    <lineage>
        <taxon>Bacteria</taxon>
        <taxon>Pseudomonadati</taxon>
        <taxon>Verrucomicrobiota</taxon>
        <taxon>Terrimicrobiia</taxon>
        <taxon>Terrimicrobiales</taxon>
        <taxon>Terrimicrobiaceae</taxon>
        <taxon>Terrimicrobium</taxon>
    </lineage>
</organism>
<dbReference type="STRING" id="690879.TSACC_3511"/>
<feature type="transmembrane region" description="Helical" evidence="4">
    <location>
        <begin position="268"/>
        <end position="285"/>
    </location>
</feature>
<keyword evidence="1 4" id="KW-0812">Transmembrane</keyword>
<name>A0A146GD13_TERSA</name>
<comment type="caution">
    <text evidence="6">The sequence shown here is derived from an EMBL/GenBank/DDBJ whole genome shotgun (WGS) entry which is preliminary data.</text>
</comment>
<feature type="transmembrane region" description="Helical" evidence="4">
    <location>
        <begin position="149"/>
        <end position="171"/>
    </location>
</feature>
<evidence type="ECO:0000256" key="1">
    <source>
        <dbReference type="ARBA" id="ARBA00022692"/>
    </source>
</evidence>
<keyword evidence="3 4" id="KW-0472">Membrane</keyword>
<keyword evidence="2 4" id="KW-1133">Transmembrane helix</keyword>
<dbReference type="InterPro" id="IPR036259">
    <property type="entry name" value="MFS_trans_sf"/>
</dbReference>
<dbReference type="AlphaFoldDB" id="A0A146GD13"/>
<dbReference type="SUPFAM" id="SSF103473">
    <property type="entry name" value="MFS general substrate transporter"/>
    <property type="match status" value="1"/>
</dbReference>
<feature type="transmembrane region" description="Helical" evidence="4">
    <location>
        <begin position="24"/>
        <end position="46"/>
    </location>
</feature>
<dbReference type="Gene3D" id="1.20.1250.20">
    <property type="entry name" value="MFS general substrate transporter like domains"/>
    <property type="match status" value="1"/>
</dbReference>
<feature type="transmembrane region" description="Helical" evidence="4">
    <location>
        <begin position="305"/>
        <end position="323"/>
    </location>
</feature>
<feature type="transmembrane region" description="Helical" evidence="4">
    <location>
        <begin position="209"/>
        <end position="230"/>
    </location>
</feature>
<feature type="transmembrane region" description="Helical" evidence="4">
    <location>
        <begin position="66"/>
        <end position="86"/>
    </location>
</feature>
<evidence type="ECO:0000256" key="2">
    <source>
        <dbReference type="ARBA" id="ARBA00022989"/>
    </source>
</evidence>
<evidence type="ECO:0000256" key="3">
    <source>
        <dbReference type="ARBA" id="ARBA00023136"/>
    </source>
</evidence>
<dbReference type="OrthoDB" id="8877752at2"/>
<keyword evidence="7" id="KW-1185">Reference proteome</keyword>
<feature type="transmembrane region" description="Helical" evidence="4">
    <location>
        <begin position="183"/>
        <end position="203"/>
    </location>
</feature>
<feature type="transmembrane region" description="Helical" evidence="4">
    <location>
        <begin position="394"/>
        <end position="417"/>
    </location>
</feature>
<dbReference type="GO" id="GO:0022857">
    <property type="term" value="F:transmembrane transporter activity"/>
    <property type="evidence" value="ECO:0007669"/>
    <property type="project" value="InterPro"/>
</dbReference>
<dbReference type="InterPro" id="IPR020846">
    <property type="entry name" value="MFS_dom"/>
</dbReference>
<reference evidence="7" key="1">
    <citation type="journal article" date="2017" name="Genome Announc.">
        <title>Draft Genome Sequence of Terrimicrobium sacchariphilum NM-5T, a Facultative Anaerobic Soil Bacterium of the Class Spartobacteria.</title>
        <authorList>
            <person name="Qiu Y.L."/>
            <person name="Tourlousse D.M."/>
            <person name="Matsuura N."/>
            <person name="Ohashi A."/>
            <person name="Sekiguchi Y."/>
        </authorList>
    </citation>
    <scope>NUCLEOTIDE SEQUENCE [LARGE SCALE GENOMIC DNA]</scope>
    <source>
        <strain evidence="7">NM-5</strain>
    </source>
</reference>
<feature type="transmembrane region" description="Helical" evidence="4">
    <location>
        <begin position="107"/>
        <end position="129"/>
    </location>
</feature>
<evidence type="ECO:0000256" key="4">
    <source>
        <dbReference type="SAM" id="Phobius"/>
    </source>
</evidence>
<dbReference type="Pfam" id="PF13347">
    <property type="entry name" value="MFS_2"/>
    <property type="match status" value="1"/>
</dbReference>
<accession>A0A146GD13</accession>
<dbReference type="PANTHER" id="PTHR23528:SF1">
    <property type="entry name" value="MAJOR FACILITATOR SUPERFAMILY (MFS) PROFILE DOMAIN-CONTAINING PROTEIN"/>
    <property type="match status" value="1"/>
</dbReference>
<protein>
    <submittedName>
        <fullName evidence="6">MFS-type transporter, Atg22 family</fullName>
    </submittedName>
</protein>
<feature type="transmembrane region" description="Helical" evidence="4">
    <location>
        <begin position="335"/>
        <end position="354"/>
    </location>
</feature>
<dbReference type="PANTHER" id="PTHR23528">
    <property type="match status" value="1"/>
</dbReference>
<feature type="transmembrane region" description="Helical" evidence="4">
    <location>
        <begin position="360"/>
        <end position="382"/>
    </location>
</feature>
<dbReference type="EMBL" id="BDCO01000003">
    <property type="protein sequence ID" value="GAT35445.1"/>
    <property type="molecule type" value="Genomic_DNA"/>
</dbReference>
<sequence length="463" mass="50654">MHPVIPCRSETSPRTNRPLWKAGTITYTTGGLVALFAWLLLGDFSWSMRDRSVGPMAMWYLNHLGVPNLLFGLLISSFPAFIGLVLGPVISVKSDRHRGRWGRRIPFLLVTTPMAAAGMIGIAVTPLLARWMHGHFPGQSEMVVSVACFAVFWATFEIATVASYSVFGGLVNDVVPQPLLGRFYGLFRAVSLIDGVVFNYWIMGHVPNHFTLILLSVGVFYGVSFFLVCLRVREGEYPPPPSPEPGRRWPSGMWSEVRTYCRECFSNPYYLAVFLFLMGAGQAFMPVNTFSIPYANSLGVNMDSYGKALALTFFISLLLAYPLGWLADIFHPLRVALVSLAGYFIVAICGAIFATTPQAFLVVFVMHGVLSGSYFTSAASLGARLFPRVKFAQFASAALAVTSLATMTLTPLMGAIIDQTGNLYRLTYVLGAFTAAVALGVGWYVHARFVQLGGPKAYVPPES</sequence>
<proteinExistence type="predicted"/>
<evidence type="ECO:0000259" key="5">
    <source>
        <dbReference type="PROSITE" id="PS50850"/>
    </source>
</evidence>
<dbReference type="Proteomes" id="UP000076023">
    <property type="component" value="Unassembled WGS sequence"/>
</dbReference>
<evidence type="ECO:0000313" key="7">
    <source>
        <dbReference type="Proteomes" id="UP000076023"/>
    </source>
</evidence>
<dbReference type="RefSeq" id="WP_075081251.1">
    <property type="nucleotide sequence ID" value="NZ_BDCO01000003.1"/>
</dbReference>
<feature type="transmembrane region" description="Helical" evidence="4">
    <location>
        <begin position="423"/>
        <end position="445"/>
    </location>
</feature>
<dbReference type="PROSITE" id="PS50850">
    <property type="entry name" value="MFS"/>
    <property type="match status" value="1"/>
</dbReference>